<dbReference type="CDD" id="cd06261">
    <property type="entry name" value="TM_PBP2"/>
    <property type="match status" value="1"/>
</dbReference>
<accession>A0A1N5W616</accession>
<feature type="transmembrane region" description="Helical" evidence="9">
    <location>
        <begin position="273"/>
        <end position="295"/>
    </location>
</feature>
<name>A0A1N5W616_9ARCH</name>
<gene>
    <name evidence="11" type="ORF">CSP5_1647</name>
</gene>
<protein>
    <submittedName>
        <fullName evidence="11">CUT1 family ABC transporter permease</fullName>
    </submittedName>
</protein>
<dbReference type="RefSeq" id="WP_241869811.1">
    <property type="nucleotide sequence ID" value="NZ_LT671858.1"/>
</dbReference>
<evidence type="ECO:0000313" key="12">
    <source>
        <dbReference type="Proteomes" id="UP000195607"/>
    </source>
</evidence>
<dbReference type="EMBL" id="LT671858">
    <property type="protein sequence ID" value="SIM79885.1"/>
    <property type="molecule type" value="Genomic_DNA"/>
</dbReference>
<feature type="transmembrane region" description="Helical" evidence="9">
    <location>
        <begin position="239"/>
        <end position="261"/>
    </location>
</feature>
<comment type="similarity">
    <text evidence="2">Belongs to the binding-protein-dependent transport system permease family. MalFG subfamily.</text>
</comment>
<dbReference type="PROSITE" id="PS50928">
    <property type="entry name" value="ABC_TM1"/>
    <property type="match status" value="1"/>
</dbReference>
<dbReference type="InterPro" id="IPR000515">
    <property type="entry name" value="MetI-like"/>
</dbReference>
<feature type="transmembrane region" description="Helical" evidence="9">
    <location>
        <begin position="211"/>
        <end position="233"/>
    </location>
</feature>
<dbReference type="Gene3D" id="1.10.3720.10">
    <property type="entry name" value="MetI-like"/>
    <property type="match status" value="1"/>
</dbReference>
<evidence type="ECO:0000256" key="3">
    <source>
        <dbReference type="ARBA" id="ARBA00022448"/>
    </source>
</evidence>
<organism evidence="11 12">
    <name type="scientific">Cuniculiplasma divulgatum</name>
    <dbReference type="NCBI Taxonomy" id="1673428"/>
    <lineage>
        <taxon>Archaea</taxon>
        <taxon>Methanobacteriati</taxon>
        <taxon>Thermoplasmatota</taxon>
        <taxon>Thermoplasmata</taxon>
        <taxon>Thermoplasmatales</taxon>
        <taxon>Cuniculiplasmataceae</taxon>
        <taxon>Cuniculiplasma</taxon>
    </lineage>
</organism>
<keyword evidence="5" id="KW-0762">Sugar transport</keyword>
<dbReference type="InterPro" id="IPR050901">
    <property type="entry name" value="BP-dep_ABC_trans_perm"/>
</dbReference>
<dbReference type="Pfam" id="PF00528">
    <property type="entry name" value="BPD_transp_1"/>
    <property type="match status" value="1"/>
</dbReference>
<feature type="transmembrane region" description="Helical" evidence="9">
    <location>
        <begin position="103"/>
        <end position="124"/>
    </location>
</feature>
<evidence type="ECO:0000256" key="8">
    <source>
        <dbReference type="ARBA" id="ARBA00023136"/>
    </source>
</evidence>
<evidence type="ECO:0000259" key="10">
    <source>
        <dbReference type="PROSITE" id="PS50928"/>
    </source>
</evidence>
<feature type="transmembrane region" description="Helical" evidence="9">
    <location>
        <begin position="168"/>
        <end position="190"/>
    </location>
</feature>
<reference evidence="11 12" key="1">
    <citation type="submission" date="2016-04" db="EMBL/GenBank/DDBJ databases">
        <authorList>
            <person name="Evans L.H."/>
            <person name="Alamgir A."/>
            <person name="Owens N."/>
            <person name="Weber N.D."/>
            <person name="Virtaneva K."/>
            <person name="Barbian K."/>
            <person name="Babar A."/>
            <person name="Rosenke K."/>
        </authorList>
    </citation>
    <scope>NUCLEOTIDE SEQUENCE [LARGE SCALE GENOMIC DNA]</scope>
    <source>
        <strain evidence="12">S5(T) (JCM 30642 \VKM B-2941)</strain>
    </source>
</reference>
<feature type="transmembrane region" description="Helical" evidence="9">
    <location>
        <begin position="136"/>
        <end position="156"/>
    </location>
</feature>
<comment type="subcellular location">
    <subcellularLocation>
        <location evidence="1 9">Cell membrane</location>
        <topology evidence="1 9">Multi-pass membrane protein</topology>
    </subcellularLocation>
</comment>
<dbReference type="GO" id="GO:0005886">
    <property type="term" value="C:plasma membrane"/>
    <property type="evidence" value="ECO:0007669"/>
    <property type="project" value="UniProtKB-SubCell"/>
</dbReference>
<evidence type="ECO:0000256" key="7">
    <source>
        <dbReference type="ARBA" id="ARBA00022989"/>
    </source>
</evidence>
<evidence type="ECO:0000256" key="4">
    <source>
        <dbReference type="ARBA" id="ARBA00022475"/>
    </source>
</evidence>
<dbReference type="PANTHER" id="PTHR32243">
    <property type="entry name" value="MALTOSE TRANSPORT SYSTEM PERMEASE-RELATED"/>
    <property type="match status" value="1"/>
</dbReference>
<keyword evidence="3 9" id="KW-0813">Transport</keyword>
<keyword evidence="7 9" id="KW-1133">Transmembrane helix</keyword>
<evidence type="ECO:0000256" key="5">
    <source>
        <dbReference type="ARBA" id="ARBA00022597"/>
    </source>
</evidence>
<evidence type="ECO:0000256" key="9">
    <source>
        <dbReference type="RuleBase" id="RU363032"/>
    </source>
</evidence>
<dbReference type="GO" id="GO:0055085">
    <property type="term" value="P:transmembrane transport"/>
    <property type="evidence" value="ECO:0007669"/>
    <property type="project" value="InterPro"/>
</dbReference>
<keyword evidence="8 9" id="KW-0472">Membrane</keyword>
<keyword evidence="4" id="KW-1003">Cell membrane</keyword>
<evidence type="ECO:0000256" key="2">
    <source>
        <dbReference type="ARBA" id="ARBA00009047"/>
    </source>
</evidence>
<feature type="transmembrane region" description="Helical" evidence="9">
    <location>
        <begin position="36"/>
        <end position="57"/>
    </location>
</feature>
<dbReference type="PANTHER" id="PTHR32243:SF50">
    <property type="entry name" value="MALTOSE_MALTODEXTRIN TRANSPORT SYSTEM PERMEASE PROTEIN MALG"/>
    <property type="match status" value="1"/>
</dbReference>
<sequence>MENKFSNKNKTMTENSLENVYRMNNYYRRMKIVKRIISHIVLIIFAIFAVFPIYYVFITSLNSIGSLAEASLSDLLPTAHSSLANYINILYHHPFFLWLKNTLILTGVSTIIGVMLSITSGLALSRFNIPLKHAFLYMLLILTLFPFTMMVIPYYFMFAQLHLLDSYIGLIIPYSAGALIYSSYLIKNYVDNLPKDYEEAAQIDGLSRRSALFRILVPMSKPVIIFAMLIAFMGPYTDYALAGQFITSKSLYTMAIGLYYVSQGDIVINYGTYSAFAVLMGIPIFILFFVFQRYLVSGFSLSTYK</sequence>
<dbReference type="Proteomes" id="UP000195607">
    <property type="component" value="Chromosome I"/>
</dbReference>
<evidence type="ECO:0000256" key="6">
    <source>
        <dbReference type="ARBA" id="ARBA00022692"/>
    </source>
</evidence>
<evidence type="ECO:0000256" key="1">
    <source>
        <dbReference type="ARBA" id="ARBA00004651"/>
    </source>
</evidence>
<keyword evidence="6 9" id="KW-0812">Transmembrane</keyword>
<evidence type="ECO:0000313" key="11">
    <source>
        <dbReference type="EMBL" id="SIM79885.1"/>
    </source>
</evidence>
<dbReference type="SUPFAM" id="SSF161098">
    <property type="entry name" value="MetI-like"/>
    <property type="match status" value="1"/>
</dbReference>
<dbReference type="GeneID" id="41588889"/>
<dbReference type="InterPro" id="IPR035906">
    <property type="entry name" value="MetI-like_sf"/>
</dbReference>
<feature type="domain" description="ABC transmembrane type-1" evidence="10">
    <location>
        <begin position="99"/>
        <end position="291"/>
    </location>
</feature>
<proteinExistence type="inferred from homology"/>
<dbReference type="AlphaFoldDB" id="A0A1N5W616"/>